<gene>
    <name evidence="1" type="ORF">DCCM_4761</name>
</gene>
<evidence type="ECO:0000313" key="1">
    <source>
        <dbReference type="EMBL" id="GBF35632.1"/>
    </source>
</evidence>
<dbReference type="Proteomes" id="UP000239549">
    <property type="component" value="Unassembled WGS sequence"/>
</dbReference>
<sequence length="38" mass="4446">MKCFVVIIYYIVIYYGKLQGVLSCRDRPGKKVALEFTM</sequence>
<protein>
    <submittedName>
        <fullName evidence="1">Uncharacterized protein</fullName>
    </submittedName>
</protein>
<proteinExistence type="predicted"/>
<reference evidence="2" key="1">
    <citation type="submission" date="2018-02" db="EMBL/GenBank/DDBJ databases">
        <title>Genome sequence of Desulfocucumis palustris strain NAW-5.</title>
        <authorList>
            <person name="Watanabe M."/>
            <person name="Kojima H."/>
            <person name="Fukui M."/>
        </authorList>
    </citation>
    <scope>NUCLEOTIDE SEQUENCE [LARGE SCALE GENOMIC DNA]</scope>
    <source>
        <strain evidence="2">NAW-5</strain>
    </source>
</reference>
<accession>A0A2L2XHN4</accession>
<keyword evidence="2" id="KW-1185">Reference proteome</keyword>
<name>A0A2L2XHN4_9FIRM</name>
<evidence type="ECO:0000313" key="2">
    <source>
        <dbReference type="Proteomes" id="UP000239549"/>
    </source>
</evidence>
<dbReference type="AlphaFoldDB" id="A0A2L2XHN4"/>
<organism evidence="1 2">
    <name type="scientific">Desulfocucumis palustris</name>
    <dbReference type="NCBI Taxonomy" id="1898651"/>
    <lineage>
        <taxon>Bacteria</taxon>
        <taxon>Bacillati</taxon>
        <taxon>Bacillota</taxon>
        <taxon>Clostridia</taxon>
        <taxon>Eubacteriales</taxon>
        <taxon>Desulfocucumaceae</taxon>
        <taxon>Desulfocucumis</taxon>
    </lineage>
</organism>
<comment type="caution">
    <text evidence="1">The sequence shown here is derived from an EMBL/GenBank/DDBJ whole genome shotgun (WGS) entry which is preliminary data.</text>
</comment>
<dbReference type="EMBL" id="BFAV01000179">
    <property type="protein sequence ID" value="GBF35632.1"/>
    <property type="molecule type" value="Genomic_DNA"/>
</dbReference>